<sequence length="168" mass="18256">MSDTLENMQGGAGYHARCMQWLEDSKPSDAPADFSNSYPNKSKINNRSNTIGSPDVYEHSEIGNTGVARVGSFGGGRVKELVAGYEARSRRTEELADEAARRKRETTKALQSAAATNILDGDDGFKGVDQAAGIRSEEICKEKASDLDDDNGELEDSWYQVNKGSDLD</sequence>
<feature type="compositionally biased region" description="Acidic residues" evidence="1">
    <location>
        <begin position="147"/>
        <end position="156"/>
    </location>
</feature>
<evidence type="ECO:0000256" key="1">
    <source>
        <dbReference type="SAM" id="MobiDB-lite"/>
    </source>
</evidence>
<evidence type="ECO:0000313" key="3">
    <source>
        <dbReference type="Proteomes" id="UP000434172"/>
    </source>
</evidence>
<feature type="region of interest" description="Disordered" evidence="1">
    <location>
        <begin position="143"/>
        <end position="168"/>
    </location>
</feature>
<feature type="compositionally biased region" description="Polar residues" evidence="1">
    <location>
        <begin position="34"/>
        <end position="52"/>
    </location>
</feature>
<dbReference type="AlphaFoldDB" id="A0A8H3W2K6"/>
<gene>
    <name evidence="2" type="ORF">GQ607_014791</name>
</gene>
<dbReference type="EMBL" id="WOWK01000118">
    <property type="protein sequence ID" value="KAF0318006.1"/>
    <property type="molecule type" value="Genomic_DNA"/>
</dbReference>
<keyword evidence="3" id="KW-1185">Reference proteome</keyword>
<dbReference type="Proteomes" id="UP000434172">
    <property type="component" value="Unassembled WGS sequence"/>
</dbReference>
<organism evidence="2 3">
    <name type="scientific">Colletotrichum asianum</name>
    <dbReference type="NCBI Taxonomy" id="702518"/>
    <lineage>
        <taxon>Eukaryota</taxon>
        <taxon>Fungi</taxon>
        <taxon>Dikarya</taxon>
        <taxon>Ascomycota</taxon>
        <taxon>Pezizomycotina</taxon>
        <taxon>Sordariomycetes</taxon>
        <taxon>Hypocreomycetidae</taxon>
        <taxon>Glomerellales</taxon>
        <taxon>Glomerellaceae</taxon>
        <taxon>Colletotrichum</taxon>
        <taxon>Colletotrichum gloeosporioides species complex</taxon>
    </lineage>
</organism>
<reference evidence="2 3" key="1">
    <citation type="submission" date="2019-12" db="EMBL/GenBank/DDBJ databases">
        <title>A genome sequence resource for the geographically widespread anthracnose pathogen Colletotrichum asianum.</title>
        <authorList>
            <person name="Meng Y."/>
        </authorList>
    </citation>
    <scope>NUCLEOTIDE SEQUENCE [LARGE SCALE GENOMIC DNA]</scope>
    <source>
        <strain evidence="2 3">ICMP 18580</strain>
    </source>
</reference>
<feature type="region of interest" description="Disordered" evidence="1">
    <location>
        <begin position="87"/>
        <end position="108"/>
    </location>
</feature>
<protein>
    <submittedName>
        <fullName evidence="2">Uncharacterized protein</fullName>
    </submittedName>
</protein>
<feature type="compositionally biased region" description="Basic and acidic residues" evidence="1">
    <location>
        <begin position="87"/>
        <end position="100"/>
    </location>
</feature>
<feature type="compositionally biased region" description="Polar residues" evidence="1">
    <location>
        <begin position="159"/>
        <end position="168"/>
    </location>
</feature>
<feature type="region of interest" description="Disordered" evidence="1">
    <location>
        <begin position="25"/>
        <end position="56"/>
    </location>
</feature>
<dbReference type="OrthoDB" id="4841795at2759"/>
<evidence type="ECO:0000313" key="2">
    <source>
        <dbReference type="EMBL" id="KAF0318006.1"/>
    </source>
</evidence>
<accession>A0A8H3W2K6</accession>
<comment type="caution">
    <text evidence="2">The sequence shown here is derived from an EMBL/GenBank/DDBJ whole genome shotgun (WGS) entry which is preliminary data.</text>
</comment>
<name>A0A8H3W2K6_9PEZI</name>
<proteinExistence type="predicted"/>